<keyword evidence="2" id="KW-0472">Membrane</keyword>
<feature type="compositionally biased region" description="Pro residues" evidence="1">
    <location>
        <begin position="93"/>
        <end position="114"/>
    </location>
</feature>
<keyword evidence="2" id="KW-1133">Transmembrane helix</keyword>
<protein>
    <submittedName>
        <fullName evidence="3">Uncharacterized protein</fullName>
    </submittedName>
</protein>
<feature type="transmembrane region" description="Helical" evidence="2">
    <location>
        <begin position="40"/>
        <end position="61"/>
    </location>
</feature>
<gene>
    <name evidence="3" type="ORF">EG028_19805</name>
</gene>
<accession>A0A3N4M7Q4</accession>
<dbReference type="EMBL" id="RMBX01000011">
    <property type="protein sequence ID" value="RPD39371.1"/>
    <property type="molecule type" value="Genomic_DNA"/>
</dbReference>
<organism evidence="3 4">
    <name type="scientific">Chitinophaga barathri</name>
    <dbReference type="NCBI Taxonomy" id="1647451"/>
    <lineage>
        <taxon>Bacteria</taxon>
        <taxon>Pseudomonadati</taxon>
        <taxon>Bacteroidota</taxon>
        <taxon>Chitinophagia</taxon>
        <taxon>Chitinophagales</taxon>
        <taxon>Chitinophagaceae</taxon>
        <taxon>Chitinophaga</taxon>
    </lineage>
</organism>
<dbReference type="RefSeq" id="WP_120518013.1">
    <property type="nucleotide sequence ID" value="NZ_QXZY01000011.1"/>
</dbReference>
<dbReference type="OrthoDB" id="771140at2"/>
<reference evidence="4" key="1">
    <citation type="submission" date="2018-11" db="EMBL/GenBank/DDBJ databases">
        <title>Chitinophaga lutea sp.nov., isolate from arsenic contaminated soil.</title>
        <authorList>
            <person name="Zong Y."/>
        </authorList>
    </citation>
    <scope>NUCLEOTIDE SEQUENCE [LARGE SCALE GENOMIC DNA]</scope>
    <source>
        <strain evidence="4">YLT18</strain>
    </source>
</reference>
<name>A0A3N4M7Q4_9BACT</name>
<sequence length="114" mass="12515">MGFAFIIFLRILFAACMVFIIGYIFGGFSKRPALAKITRVAAILSIVLFIGINVLLMRFAFGHHNGGPGGWRCNDREWRDHRMDEHRPYGPAVAPPATQPAPADTPPATPPPAQ</sequence>
<feature type="region of interest" description="Disordered" evidence="1">
    <location>
        <begin position="84"/>
        <end position="114"/>
    </location>
</feature>
<proteinExistence type="predicted"/>
<keyword evidence="2" id="KW-0812">Transmembrane</keyword>
<feature type="transmembrane region" description="Helical" evidence="2">
    <location>
        <begin position="6"/>
        <end position="28"/>
    </location>
</feature>
<comment type="caution">
    <text evidence="3">The sequence shown here is derived from an EMBL/GenBank/DDBJ whole genome shotgun (WGS) entry which is preliminary data.</text>
</comment>
<keyword evidence="4" id="KW-1185">Reference proteome</keyword>
<dbReference type="AlphaFoldDB" id="A0A3N4M7Q4"/>
<evidence type="ECO:0000256" key="2">
    <source>
        <dbReference type="SAM" id="Phobius"/>
    </source>
</evidence>
<evidence type="ECO:0000313" key="3">
    <source>
        <dbReference type="EMBL" id="RPD39371.1"/>
    </source>
</evidence>
<evidence type="ECO:0000256" key="1">
    <source>
        <dbReference type="SAM" id="MobiDB-lite"/>
    </source>
</evidence>
<evidence type="ECO:0000313" key="4">
    <source>
        <dbReference type="Proteomes" id="UP000279089"/>
    </source>
</evidence>
<dbReference type="Proteomes" id="UP000279089">
    <property type="component" value="Unassembled WGS sequence"/>
</dbReference>